<comment type="caution">
    <text evidence="1">The sequence shown here is derived from an EMBL/GenBank/DDBJ whole genome shotgun (WGS) entry which is preliminary data.</text>
</comment>
<sequence length="96" mass="11125">MEDNFLQSFSDLPTFYEEDLQKLAFQENEEDIEAINPDYSDIEIIISDYSVAIVFNTQDWEKSESAFKDIQYAMGKPGGETEVFCSYLDVKVKKET</sequence>
<name>A0A9N9HFE8_9GLOM</name>
<proteinExistence type="predicted"/>
<accession>A0A9N9HFE8</accession>
<dbReference type="AlphaFoldDB" id="A0A9N9HFE8"/>
<dbReference type="EMBL" id="CAJVPL010010471">
    <property type="protein sequence ID" value="CAG8681138.1"/>
    <property type="molecule type" value="Genomic_DNA"/>
</dbReference>
<reference evidence="1" key="1">
    <citation type="submission" date="2021-06" db="EMBL/GenBank/DDBJ databases">
        <authorList>
            <person name="Kallberg Y."/>
            <person name="Tangrot J."/>
            <person name="Rosling A."/>
        </authorList>
    </citation>
    <scope>NUCLEOTIDE SEQUENCE</scope>
    <source>
        <strain evidence="1">MT106</strain>
    </source>
</reference>
<protein>
    <submittedName>
        <fullName evidence="1">9375_t:CDS:1</fullName>
    </submittedName>
</protein>
<evidence type="ECO:0000313" key="1">
    <source>
        <dbReference type="EMBL" id="CAG8681138.1"/>
    </source>
</evidence>
<evidence type="ECO:0000313" key="2">
    <source>
        <dbReference type="Proteomes" id="UP000789831"/>
    </source>
</evidence>
<dbReference type="OrthoDB" id="2446407at2759"/>
<keyword evidence="2" id="KW-1185">Reference proteome</keyword>
<gene>
    <name evidence="1" type="ORF">AGERDE_LOCUS12677</name>
</gene>
<dbReference type="Proteomes" id="UP000789831">
    <property type="component" value="Unassembled WGS sequence"/>
</dbReference>
<organism evidence="1 2">
    <name type="scientific">Ambispora gerdemannii</name>
    <dbReference type="NCBI Taxonomy" id="144530"/>
    <lineage>
        <taxon>Eukaryota</taxon>
        <taxon>Fungi</taxon>
        <taxon>Fungi incertae sedis</taxon>
        <taxon>Mucoromycota</taxon>
        <taxon>Glomeromycotina</taxon>
        <taxon>Glomeromycetes</taxon>
        <taxon>Archaeosporales</taxon>
        <taxon>Ambisporaceae</taxon>
        <taxon>Ambispora</taxon>
    </lineage>
</organism>